<dbReference type="InterPro" id="IPR032675">
    <property type="entry name" value="LRR_dom_sf"/>
</dbReference>
<dbReference type="OrthoDB" id="10411732at2759"/>
<dbReference type="VEuPathDB" id="FungiDB:MELLADRAFT_104090"/>
<dbReference type="EMBL" id="GL883097">
    <property type="protein sequence ID" value="EGG09601.1"/>
    <property type="molecule type" value="Genomic_DNA"/>
</dbReference>
<keyword evidence="2" id="KW-1185">Reference proteome</keyword>
<dbReference type="AlphaFoldDB" id="F4RDI9"/>
<accession>F4RDI9</accession>
<dbReference type="SUPFAM" id="SSF52047">
    <property type="entry name" value="RNI-like"/>
    <property type="match status" value="1"/>
</dbReference>
<evidence type="ECO:0008006" key="3">
    <source>
        <dbReference type="Google" id="ProtNLM"/>
    </source>
</evidence>
<protein>
    <recommendedName>
        <fullName evidence="3">F-box domain-containing protein</fullName>
    </recommendedName>
</protein>
<dbReference type="InParanoid" id="F4RDI9"/>
<evidence type="ECO:0000313" key="1">
    <source>
        <dbReference type="EMBL" id="EGG09601.1"/>
    </source>
</evidence>
<organism evidence="2">
    <name type="scientific">Melampsora larici-populina (strain 98AG31 / pathotype 3-4-7)</name>
    <name type="common">Poplar leaf rust fungus</name>
    <dbReference type="NCBI Taxonomy" id="747676"/>
    <lineage>
        <taxon>Eukaryota</taxon>
        <taxon>Fungi</taxon>
        <taxon>Dikarya</taxon>
        <taxon>Basidiomycota</taxon>
        <taxon>Pucciniomycotina</taxon>
        <taxon>Pucciniomycetes</taxon>
        <taxon>Pucciniales</taxon>
        <taxon>Melampsoraceae</taxon>
        <taxon>Melampsora</taxon>
    </lineage>
</organism>
<reference evidence="2" key="1">
    <citation type="journal article" date="2011" name="Proc. Natl. Acad. Sci. U.S.A.">
        <title>Obligate biotrophy features unraveled by the genomic analysis of rust fungi.</title>
        <authorList>
            <person name="Duplessis S."/>
            <person name="Cuomo C.A."/>
            <person name="Lin Y.-C."/>
            <person name="Aerts A."/>
            <person name="Tisserant E."/>
            <person name="Veneault-Fourrey C."/>
            <person name="Joly D.L."/>
            <person name="Hacquard S."/>
            <person name="Amselem J."/>
            <person name="Cantarel B.L."/>
            <person name="Chiu R."/>
            <person name="Coutinho P.M."/>
            <person name="Feau N."/>
            <person name="Field M."/>
            <person name="Frey P."/>
            <person name="Gelhaye E."/>
            <person name="Goldberg J."/>
            <person name="Grabherr M.G."/>
            <person name="Kodira C.D."/>
            <person name="Kohler A."/>
            <person name="Kuees U."/>
            <person name="Lindquist E.A."/>
            <person name="Lucas S.M."/>
            <person name="Mago R."/>
            <person name="Mauceli E."/>
            <person name="Morin E."/>
            <person name="Murat C."/>
            <person name="Pangilinan J.L."/>
            <person name="Park R."/>
            <person name="Pearson M."/>
            <person name="Quesneville H."/>
            <person name="Rouhier N."/>
            <person name="Sakthikumar S."/>
            <person name="Salamov A.A."/>
            <person name="Schmutz J."/>
            <person name="Selles B."/>
            <person name="Shapiro H."/>
            <person name="Tanguay P."/>
            <person name="Tuskan G.A."/>
            <person name="Henrissat B."/>
            <person name="Van de Peer Y."/>
            <person name="Rouze P."/>
            <person name="Ellis J.G."/>
            <person name="Dodds P.N."/>
            <person name="Schein J.E."/>
            <person name="Zhong S."/>
            <person name="Hamelin R.C."/>
            <person name="Grigoriev I.V."/>
            <person name="Szabo L.J."/>
            <person name="Martin F."/>
        </authorList>
    </citation>
    <scope>NUCLEOTIDE SEQUENCE [LARGE SCALE GENOMIC DNA]</scope>
    <source>
        <strain evidence="2">98AG31 / pathotype 3-4-7</strain>
    </source>
</reference>
<dbReference type="Gene3D" id="3.80.10.10">
    <property type="entry name" value="Ribonuclease Inhibitor"/>
    <property type="match status" value="1"/>
</dbReference>
<gene>
    <name evidence="1" type="ORF">MELLADRAFT_104090</name>
</gene>
<name>F4RDI9_MELLP</name>
<dbReference type="RefSeq" id="XP_007407328.1">
    <property type="nucleotide sequence ID" value="XM_007407266.1"/>
</dbReference>
<sequence length="429" mass="48780">MPNQSSQTNIKLVPGYLPVEIVTMIVKIFAAQPAMTPSDPMNSAAEPFIHPSETRKLLNLRLISKNWAFAVIPFVFHSIRLTSARSVNLLLRDWTNSTVNSTSPVKRLSIENLFCNILQFRNSNRETRAGRAVNQSGSLNPRSSSVFLYQAAEVIESFGKNLTELNFKFINSVGFSSNMIKAIKKIKCLKKLNIQMTDDMPEGSMADMASLSELLNAAPNLESLSIYFTHLGTLVLEPQALSKLKHLWFLYSIYNINALHDFIETVKDSLKVIEYVSYNGQDHVGMAIEETQETLQCLFIDELPENIPEVISNVTFPKLSVMRNIFWPLKDFNLDWLLWPIFLNVRTLVTDYTNARPYWNLALENLGEDDLIKSPNFKHIVFTGLPDNSIPDEALIGALERFGIQSHFMRQLNYEEILELDLELNGPME</sequence>
<dbReference type="HOGENOM" id="CLU_032925_2_0_1"/>
<dbReference type="KEGG" id="mlr:MELLADRAFT_104090"/>
<dbReference type="GeneID" id="18922161"/>
<proteinExistence type="predicted"/>
<evidence type="ECO:0000313" key="2">
    <source>
        <dbReference type="Proteomes" id="UP000001072"/>
    </source>
</evidence>
<dbReference type="Proteomes" id="UP000001072">
    <property type="component" value="Unassembled WGS sequence"/>
</dbReference>